<dbReference type="GO" id="GO:0000976">
    <property type="term" value="F:transcription cis-regulatory region binding"/>
    <property type="evidence" value="ECO:0007669"/>
    <property type="project" value="TreeGrafter"/>
</dbReference>
<dbReference type="PANTHER" id="PTHR30146:SF95">
    <property type="entry name" value="RIBOSE OPERON REPRESSOR"/>
    <property type="match status" value="1"/>
</dbReference>
<dbReference type="EMBL" id="CP159510">
    <property type="protein sequence ID" value="XCJ17998.1"/>
    <property type="molecule type" value="Genomic_DNA"/>
</dbReference>
<keyword evidence="3" id="KW-0238">DNA-binding</keyword>
<feature type="domain" description="HTH gntR-type" evidence="5">
    <location>
        <begin position="7"/>
        <end position="75"/>
    </location>
</feature>
<sequence length="374" mass="42426">MDFASRKPLYEQIYENLRDKINREMYPIGSKLPTEKELIQTYKVSRITVQKAVNLLAAEGLVRRRSGVGTTILKREKSLPSNTLLGLVVPGILKSFGTNLLIAMATETARYGYSLIIKFSQEDEQLETKCVQELLDLPVRGIFINPLQRSFYDPLLMQYILDDYPIVVMDKEFFGIDEMFVGSNHLNGARLLAKMIEKLGHTNLGVISYKDISNSTLQIRQDAFVQVYAHTDTPLKANTFAKIIETSYSHHDDDAALNLDIERIKQFILRKKPTCLVVPDSYIGALTREAISELHLKVPENICLTGFDINNELNQSIRYTYVKQSEATIAKLAVKMMADRLQGKSITKRVQKIPGEIVDCQTVIQKQLMHPLGQ</sequence>
<proteinExistence type="predicted"/>
<keyword evidence="1" id="KW-0678">Repressor</keyword>
<dbReference type="InterPro" id="IPR046335">
    <property type="entry name" value="LacI/GalR-like_sensor"/>
</dbReference>
<dbReference type="PROSITE" id="PS50949">
    <property type="entry name" value="HTH_GNTR"/>
    <property type="match status" value="1"/>
</dbReference>
<dbReference type="PANTHER" id="PTHR30146">
    <property type="entry name" value="LACI-RELATED TRANSCRIPTIONAL REPRESSOR"/>
    <property type="match status" value="1"/>
</dbReference>
<dbReference type="InterPro" id="IPR000524">
    <property type="entry name" value="Tscrpt_reg_HTH_GntR"/>
</dbReference>
<dbReference type="AlphaFoldDB" id="A0AAU8IIC7"/>
<gene>
    <name evidence="6" type="ORF">ABNN70_05920</name>
</gene>
<evidence type="ECO:0000256" key="1">
    <source>
        <dbReference type="ARBA" id="ARBA00022491"/>
    </source>
</evidence>
<dbReference type="SMART" id="SM00345">
    <property type="entry name" value="HTH_GNTR"/>
    <property type="match status" value="1"/>
</dbReference>
<dbReference type="Gene3D" id="3.40.50.2300">
    <property type="match status" value="2"/>
</dbReference>
<dbReference type="FunFam" id="1.10.10.10:FF:000079">
    <property type="entry name" value="GntR family transcriptional regulator"/>
    <property type="match status" value="1"/>
</dbReference>
<dbReference type="CDD" id="cd07377">
    <property type="entry name" value="WHTH_GntR"/>
    <property type="match status" value="1"/>
</dbReference>
<dbReference type="RefSeq" id="WP_353949082.1">
    <property type="nucleotide sequence ID" value="NZ_CP159510.1"/>
</dbReference>
<reference evidence="6" key="1">
    <citation type="submission" date="2024-06" db="EMBL/GenBank/DDBJ databases">
        <authorList>
            <person name="Fan A."/>
            <person name="Zhang F.Y."/>
            <person name="Zhang L."/>
        </authorList>
    </citation>
    <scope>NUCLEOTIDE SEQUENCE</scope>
    <source>
        <strain evidence="6">Y61</strain>
    </source>
</reference>
<evidence type="ECO:0000259" key="5">
    <source>
        <dbReference type="PROSITE" id="PS50949"/>
    </source>
</evidence>
<evidence type="ECO:0000313" key="6">
    <source>
        <dbReference type="EMBL" id="XCJ17998.1"/>
    </source>
</evidence>
<dbReference type="InterPro" id="IPR036388">
    <property type="entry name" value="WH-like_DNA-bd_sf"/>
</dbReference>
<keyword evidence="4" id="KW-0804">Transcription</keyword>
<dbReference type="SUPFAM" id="SSF46785">
    <property type="entry name" value="Winged helix' DNA-binding domain"/>
    <property type="match status" value="1"/>
</dbReference>
<dbReference type="InterPro" id="IPR036390">
    <property type="entry name" value="WH_DNA-bd_sf"/>
</dbReference>
<dbReference type="Pfam" id="PF00392">
    <property type="entry name" value="GntR"/>
    <property type="match status" value="1"/>
</dbReference>
<name>A0AAU8IIC7_9BACL</name>
<evidence type="ECO:0000256" key="3">
    <source>
        <dbReference type="ARBA" id="ARBA00023125"/>
    </source>
</evidence>
<protein>
    <submittedName>
        <fullName evidence="6">GntR family transcriptional regulator</fullName>
    </submittedName>
</protein>
<organism evidence="6">
    <name type="scientific">Sporolactobacillus sp. Y61</name>
    <dbReference type="NCBI Taxonomy" id="3160863"/>
    <lineage>
        <taxon>Bacteria</taxon>
        <taxon>Bacillati</taxon>
        <taxon>Bacillota</taxon>
        <taxon>Bacilli</taxon>
        <taxon>Bacillales</taxon>
        <taxon>Sporolactobacillaceae</taxon>
        <taxon>Sporolactobacillus</taxon>
    </lineage>
</organism>
<dbReference type="CDD" id="cd06267">
    <property type="entry name" value="PBP1_LacI_sugar_binding-like"/>
    <property type="match status" value="1"/>
</dbReference>
<dbReference type="SUPFAM" id="SSF53822">
    <property type="entry name" value="Periplasmic binding protein-like I"/>
    <property type="match status" value="1"/>
</dbReference>
<accession>A0AAU8IIC7</accession>
<dbReference type="InterPro" id="IPR028082">
    <property type="entry name" value="Peripla_BP_I"/>
</dbReference>
<evidence type="ECO:0000256" key="4">
    <source>
        <dbReference type="ARBA" id="ARBA00023163"/>
    </source>
</evidence>
<dbReference type="Pfam" id="PF13377">
    <property type="entry name" value="Peripla_BP_3"/>
    <property type="match status" value="1"/>
</dbReference>
<keyword evidence="2" id="KW-0805">Transcription regulation</keyword>
<dbReference type="GO" id="GO:0003700">
    <property type="term" value="F:DNA-binding transcription factor activity"/>
    <property type="evidence" value="ECO:0007669"/>
    <property type="project" value="InterPro"/>
</dbReference>
<evidence type="ECO:0000256" key="2">
    <source>
        <dbReference type="ARBA" id="ARBA00023015"/>
    </source>
</evidence>
<dbReference type="PRINTS" id="PR00035">
    <property type="entry name" value="HTHGNTR"/>
</dbReference>
<dbReference type="Gene3D" id="1.10.10.10">
    <property type="entry name" value="Winged helix-like DNA-binding domain superfamily/Winged helix DNA-binding domain"/>
    <property type="match status" value="1"/>
</dbReference>